<sequence>MVEGFSIVNVEQIRDDLRKWKVREVLESLDIAKDKVEILKKLLTDKNETVVGNTLFVIERLIKDGKLDSEQTEELLDTIIRLSKSSNDKIALNSLKCLRTILDNVQLSNQGYDKVINTLSGIITSRRGILREYAAEELGILGAKITSFIKRIVEFLVSLIKEGKDREVKGAALSALTEIASRSDNVEVIEDITREIREFIKTEQDAELKKKAISSLEIIFSKKRDKLTPKTMSEIKEEVPEIDKSTEVPYEENVDIEKLFEMEKHEVVATLAKENEGILKKVVEMLSSKEYIRRADALWVIARIIKFLDPNMARYVVKNLAGLVKDRNPWIRNTAIKAIAEAYVLYPEVRMDVIPLLDALLRSNNKEDVELALNIIKEILSYSHDEELFRATLILTIKKLDDKSIRPVILGFYALVADNFLNVDTELIRVLIGKLNEIYKDLTQDEKKIASSLIDLLTTILKGRERR</sequence>
<evidence type="ECO:0000313" key="1">
    <source>
        <dbReference type="EMBL" id="CAB49561.1"/>
    </source>
</evidence>
<dbReference type="Gene3D" id="1.25.10.10">
    <property type="entry name" value="Leucine-rich Repeat Variant"/>
    <property type="match status" value="2"/>
</dbReference>
<dbReference type="PATRIC" id="fig|272844.11.peg.679"/>
<gene>
    <name evidence="1" type="ordered locus">PAB1939</name>
</gene>
<reference evidence="2 4" key="5">
    <citation type="journal article" date="2012" name="Curr. Microbiol.">
        <title>Re-annotation of two hyperthermophilic archaea Pyrococcus abyssi GE5 and Pyrococcus furiosus DSM 3638.</title>
        <authorList>
            <person name="Gao J."/>
            <person name="Wang J."/>
        </authorList>
    </citation>
    <scope>GENOME REANNOTATION</scope>
    <source>
        <strain evidence="2">GE5</strain>
        <strain evidence="4">GE5 / Orsay</strain>
    </source>
</reference>
<dbReference type="Proteomes" id="UP000009139">
    <property type="component" value="Chromosome"/>
</dbReference>
<dbReference type="KEGG" id="pab:PAB1939"/>
<reference evidence="1" key="2">
    <citation type="journal article" date="2000" name="J. Mol. Biol.">
        <title>Archaeal homologs of eukaryotic methylation guide small nucleolar RNAs: lessons from the Pyrococcus genomes.</title>
        <authorList>
            <person name="Gaspin C."/>
            <person name="Cavaille J."/>
            <person name="Erauso G."/>
        </authorList>
    </citation>
    <scope>NUCLEOTIDE SEQUENCE</scope>
    <source>
        <strain evidence="1">Orsay</strain>
    </source>
</reference>
<evidence type="ECO:0000313" key="3">
    <source>
        <dbReference type="Proteomes" id="UP000000810"/>
    </source>
</evidence>
<dbReference type="EMBL" id="AJ248285">
    <property type="protein sequence ID" value="CAB49561.1"/>
    <property type="molecule type" value="Genomic_DNA"/>
</dbReference>
<dbReference type="STRING" id="272844.PAB1939"/>
<reference evidence="1" key="1">
    <citation type="submission" date="1999-07" db="EMBL/GenBank/DDBJ databases">
        <authorList>
            <person name="Genoscope"/>
        </authorList>
    </citation>
    <scope>NUCLEOTIDE SEQUENCE</scope>
    <source>
        <strain evidence="1">Orsay</strain>
    </source>
</reference>
<proteinExistence type="predicted"/>
<protein>
    <recommendedName>
        <fullName evidence="5">Clathrin/coatomer adaptor adaptin-like N-terminal domain-containing protein</fullName>
    </recommendedName>
</protein>
<dbReference type="HOGENOM" id="CLU_530651_0_0_2"/>
<name>Q9V0Z0_PYRAB</name>
<dbReference type="AlphaFoldDB" id="Q9V0Z0"/>
<dbReference type="SUPFAM" id="SSF48371">
    <property type="entry name" value="ARM repeat"/>
    <property type="match status" value="1"/>
</dbReference>
<evidence type="ECO:0008006" key="5">
    <source>
        <dbReference type="Google" id="ProtNLM"/>
    </source>
</evidence>
<dbReference type="InterPro" id="IPR016024">
    <property type="entry name" value="ARM-type_fold"/>
</dbReference>
<dbReference type="OrthoDB" id="86026at2157"/>
<organism evidence="1 3">
    <name type="scientific">Pyrococcus abyssi (strain GE5 / Orsay)</name>
    <dbReference type="NCBI Taxonomy" id="272844"/>
    <lineage>
        <taxon>Archaea</taxon>
        <taxon>Methanobacteriati</taxon>
        <taxon>Methanobacteriota</taxon>
        <taxon>Thermococci</taxon>
        <taxon>Thermococcales</taxon>
        <taxon>Thermococcaceae</taxon>
        <taxon>Pyrococcus</taxon>
    </lineage>
</organism>
<evidence type="ECO:0000313" key="4">
    <source>
        <dbReference type="Proteomes" id="UP000009139"/>
    </source>
</evidence>
<reference evidence="1 3" key="4">
    <citation type="journal article" date="2003" name="Mol. Microbiol.">
        <title>An integrated analysis of the genome of the hyperthermophilic archaeon Pyrococcus abyssi.</title>
        <authorList>
            <person name="Cohen G."/>
            <person name="Barbe V."/>
            <person name="Flament D."/>
            <person name="Galperin M."/>
            <person name="Heilig R."/>
            <person name="Ripp R."/>
            <person name="Lecompte O."/>
            <person name="Prieur D."/>
            <person name="Poch O."/>
            <person name="Quellerou J."/>
            <person name="Thierry J.C."/>
            <person name="Van der Oost J."/>
            <person name="Weissenbach J."/>
            <person name="Zivanovic Y."/>
            <person name="Forterre P."/>
        </authorList>
    </citation>
    <scope>NUCLEOTIDE SEQUENCE [LARGE SCALE GENOMIC DNA]</scope>
    <source>
        <strain evidence="3">GE5 / Orsay</strain>
        <strain evidence="1">Orsay</strain>
    </source>
</reference>
<evidence type="ECO:0000313" key="2">
    <source>
        <dbReference type="EMBL" id="CCE70033.1"/>
    </source>
</evidence>
<dbReference type="eggNOG" id="arCOG03813">
    <property type="taxonomic scope" value="Archaea"/>
</dbReference>
<dbReference type="EMBL" id="HE613800">
    <property type="protein sequence ID" value="CCE70033.1"/>
    <property type="molecule type" value="Genomic_DNA"/>
</dbReference>
<dbReference type="InterPro" id="IPR011989">
    <property type="entry name" value="ARM-like"/>
</dbReference>
<keyword evidence="3" id="KW-1185">Reference proteome</keyword>
<dbReference type="Proteomes" id="UP000000810">
    <property type="component" value="Chromosome"/>
</dbReference>
<dbReference type="PIR" id="H75105">
    <property type="entry name" value="H75105"/>
</dbReference>
<dbReference type="RefSeq" id="WP_010867763.1">
    <property type="nucleotide sequence ID" value="NC_000868.1"/>
</dbReference>
<reference evidence="1" key="3">
    <citation type="journal article" date="2001" name="Genome Res.">
        <title>Genome evolution at the genus level: comparison of three complete genomes of hyperthermophilic archaea.</title>
        <authorList>
            <person name="Lecompte O."/>
            <person name="Ripp R."/>
            <person name="Puzos-Barbe V."/>
            <person name="Duprat S."/>
            <person name="Heilig R."/>
            <person name="Dietrich J."/>
            <person name="Thierry J.C."/>
            <person name="Poch O."/>
        </authorList>
    </citation>
    <scope>NUCLEOTIDE SEQUENCE</scope>
    <source>
        <strain evidence="1">Orsay</strain>
    </source>
</reference>
<accession>Q9V0Z0</accession>